<comment type="caution">
    <text evidence="1">The sequence shown here is derived from an EMBL/GenBank/DDBJ whole genome shotgun (WGS) entry which is preliminary data.</text>
</comment>
<proteinExistence type="predicted"/>
<keyword evidence="2" id="KW-1185">Reference proteome</keyword>
<name>A0A1E7NGG3_KITAU</name>
<dbReference type="Proteomes" id="UP000037395">
    <property type="component" value="Unassembled WGS sequence"/>
</dbReference>
<dbReference type="AlphaFoldDB" id="A0A1E7NGG3"/>
<gene>
    <name evidence="1" type="ORF">HS99_0003535</name>
</gene>
<evidence type="ECO:0000313" key="1">
    <source>
        <dbReference type="EMBL" id="OEV39738.1"/>
    </source>
</evidence>
<sequence>MGPCFPRRSMQIAVQDVLDRDRVVLVPPLARTLVTPATGMVPRRLVVTARVGDDRVVLDFHARTAARIANPSETSLRPFSVHETLGPCRVEAVIGGRLLAFETGGIVEFAGGAHD</sequence>
<protein>
    <submittedName>
        <fullName evidence="1">Uncharacterized protein</fullName>
    </submittedName>
</protein>
<accession>A0A1E7NGG3</accession>
<organism evidence="1 2">
    <name type="scientific">Kitasatospora aureofaciens</name>
    <name type="common">Streptomyces aureofaciens</name>
    <dbReference type="NCBI Taxonomy" id="1894"/>
    <lineage>
        <taxon>Bacteria</taxon>
        <taxon>Bacillati</taxon>
        <taxon>Actinomycetota</taxon>
        <taxon>Actinomycetes</taxon>
        <taxon>Kitasatosporales</taxon>
        <taxon>Streptomycetaceae</taxon>
        <taxon>Kitasatospora</taxon>
    </lineage>
</organism>
<reference evidence="1" key="1">
    <citation type="submission" date="2016-08" db="EMBL/GenBank/DDBJ databases">
        <title>Sequencing, Assembly and Comparative Genomics of S. aureofaciens ATCC 10762.</title>
        <authorList>
            <person name="Gradnigo J.S."/>
            <person name="Johnson N."/>
            <person name="Somerville G.A."/>
        </authorList>
    </citation>
    <scope>NUCLEOTIDE SEQUENCE [LARGE SCALE GENOMIC DNA]</scope>
    <source>
        <strain evidence="1">ATCC 10762</strain>
    </source>
</reference>
<evidence type="ECO:0000313" key="2">
    <source>
        <dbReference type="Proteomes" id="UP000037395"/>
    </source>
</evidence>
<dbReference type="EMBL" id="JPRF03000001">
    <property type="protein sequence ID" value="OEV39738.1"/>
    <property type="molecule type" value="Genomic_DNA"/>
</dbReference>